<dbReference type="EMBL" id="RBXX01000002">
    <property type="protein sequence ID" value="RKT82314.1"/>
    <property type="molecule type" value="Genomic_DNA"/>
</dbReference>
<feature type="transmembrane region" description="Helical" evidence="1">
    <location>
        <begin position="58"/>
        <end position="78"/>
    </location>
</feature>
<protein>
    <recommendedName>
        <fullName evidence="2">DUF6286 domain-containing protein</fullName>
    </recommendedName>
</protein>
<dbReference type="AlphaFoldDB" id="A0A1I5HVJ7"/>
<sequence>MRFVVRLITTLLGLAVAAAGVVLVVEAVGALVRPGTGDLIVPWQRVHAALSVVSWDDAPVRAIAAAVLVAGLLLLLIATTSRRREIRLHDPAPEVTVTTDPRSLARLVGHQVRDQDGVATASVTASAKRVQVRASSQFRDAGDLRSRLTETAEHAVHDLPLRSTPKVLVSVSTPKERR</sequence>
<evidence type="ECO:0000256" key="1">
    <source>
        <dbReference type="SAM" id="Phobius"/>
    </source>
</evidence>
<gene>
    <name evidence="3" type="ORF">ATL45_0559</name>
    <name evidence="4" type="ORF">SAMN05421805_116118</name>
</gene>
<reference evidence="3 6" key="2">
    <citation type="submission" date="2018-10" db="EMBL/GenBank/DDBJ databases">
        <title>Sequencing the genomes of 1000 actinobacteria strains.</title>
        <authorList>
            <person name="Klenk H.-P."/>
        </authorList>
    </citation>
    <scope>NUCLEOTIDE SEQUENCE [LARGE SCALE GENOMIC DNA]</scope>
    <source>
        <strain evidence="3 6">DSM 45119</strain>
    </source>
</reference>
<dbReference type="STRING" id="455193.SAMN05421805_116118"/>
<evidence type="ECO:0000313" key="6">
    <source>
        <dbReference type="Proteomes" id="UP000270697"/>
    </source>
</evidence>
<dbReference type="OrthoDB" id="5191564at2"/>
<evidence type="ECO:0000313" key="5">
    <source>
        <dbReference type="Proteomes" id="UP000199398"/>
    </source>
</evidence>
<accession>A0A1I5HVJ7</accession>
<feature type="domain" description="DUF6286" evidence="2">
    <location>
        <begin position="69"/>
        <end position="171"/>
    </location>
</feature>
<evidence type="ECO:0000313" key="4">
    <source>
        <dbReference type="EMBL" id="SFO51936.1"/>
    </source>
</evidence>
<keyword evidence="1" id="KW-0472">Membrane</keyword>
<keyword evidence="1" id="KW-1133">Transmembrane helix</keyword>
<organism evidence="4 5">
    <name type="scientific">Saccharopolyspora antimicrobica</name>
    <dbReference type="NCBI Taxonomy" id="455193"/>
    <lineage>
        <taxon>Bacteria</taxon>
        <taxon>Bacillati</taxon>
        <taxon>Actinomycetota</taxon>
        <taxon>Actinomycetes</taxon>
        <taxon>Pseudonocardiales</taxon>
        <taxon>Pseudonocardiaceae</taxon>
        <taxon>Saccharopolyspora</taxon>
    </lineage>
</organism>
<dbReference type="RefSeq" id="WP_093157527.1">
    <property type="nucleotide sequence ID" value="NZ_FOUP01000016.1"/>
</dbReference>
<proteinExistence type="predicted"/>
<keyword evidence="1" id="KW-0812">Transmembrane</keyword>
<keyword evidence="6" id="KW-1185">Reference proteome</keyword>
<dbReference type="Proteomes" id="UP000199398">
    <property type="component" value="Unassembled WGS sequence"/>
</dbReference>
<reference evidence="4 5" key="1">
    <citation type="submission" date="2016-10" db="EMBL/GenBank/DDBJ databases">
        <authorList>
            <person name="de Groot N.N."/>
        </authorList>
    </citation>
    <scope>NUCLEOTIDE SEQUENCE [LARGE SCALE GENOMIC DNA]</scope>
    <source>
        <strain evidence="4 5">CPCC 201259</strain>
    </source>
</reference>
<dbReference type="Pfam" id="PF19803">
    <property type="entry name" value="DUF6286"/>
    <property type="match status" value="1"/>
</dbReference>
<dbReference type="InterPro" id="IPR046253">
    <property type="entry name" value="DUF6286"/>
</dbReference>
<dbReference type="EMBL" id="FOUP01000016">
    <property type="protein sequence ID" value="SFO51936.1"/>
    <property type="molecule type" value="Genomic_DNA"/>
</dbReference>
<evidence type="ECO:0000259" key="2">
    <source>
        <dbReference type="Pfam" id="PF19803"/>
    </source>
</evidence>
<dbReference type="Proteomes" id="UP000270697">
    <property type="component" value="Unassembled WGS sequence"/>
</dbReference>
<name>A0A1I5HVJ7_9PSEU</name>
<evidence type="ECO:0000313" key="3">
    <source>
        <dbReference type="EMBL" id="RKT82314.1"/>
    </source>
</evidence>